<gene>
    <name evidence="1" type="ORF">PHIN3_118</name>
</gene>
<dbReference type="Pfam" id="PF23849">
    <property type="entry name" value="Phage_TTP_2"/>
    <property type="match status" value="1"/>
</dbReference>
<dbReference type="Proteomes" id="UP000202958">
    <property type="component" value="Segment"/>
</dbReference>
<dbReference type="OrthoDB" id="10275at10239"/>
<evidence type="ECO:0000313" key="1">
    <source>
        <dbReference type="EMBL" id="AKF13383.1"/>
    </source>
</evidence>
<organism evidence="1 2">
    <name type="scientific">Sinorhizobium phage phiN3</name>
    <dbReference type="NCBI Taxonomy" id="1647405"/>
    <lineage>
        <taxon>Viruses</taxon>
        <taxon>Duplodnaviria</taxon>
        <taxon>Heunggongvirae</taxon>
        <taxon>Uroviricota</taxon>
        <taxon>Caudoviricetes</taxon>
        <taxon>Emdodecavirus</taxon>
        <taxon>Emdodecavirus N3</taxon>
    </lineage>
</organism>
<name>A0A0F6SJ09_9CAUD</name>
<evidence type="ECO:0000313" key="2">
    <source>
        <dbReference type="Proteomes" id="UP000202958"/>
    </source>
</evidence>
<sequence length="261" mass="29436">MAFRLDEFRANLNSVGGLAKPSKFAVYITAPSFITGVASSYDSFAEDDLTFAMNDGINVADARVLSMLCDSAQLPGKTLQVVETRPQGFGKVSKIPFDIHHDPLSLSFMLDNDHRVMNFLQYWFQEIINTNSDFEGNSATFKNRTAYELNYKKTYATTMLIHFFSSVDENSFIEYEFHDVYPMQIAPIQLGWDQNDQFAKVNVEFAYSAYSTMRGSLGFLGTYATRGVDYYQSSGRYGNLLSALTDTSYGIQNLIESFTNI</sequence>
<accession>A0A0F6SJ09</accession>
<proteinExistence type="predicted"/>
<keyword evidence="2" id="KW-1185">Reference proteome</keyword>
<dbReference type="KEGG" id="vg:26638847"/>
<protein>
    <submittedName>
        <fullName evidence="1">Tail tube monomer</fullName>
    </submittedName>
</protein>
<dbReference type="GeneID" id="26638847"/>
<dbReference type="RefSeq" id="YP_009212358.1">
    <property type="nucleotide sequence ID" value="NC_028945.1"/>
</dbReference>
<reference evidence="1 2" key="1">
    <citation type="submission" date="2015-04" db="EMBL/GenBank/DDBJ databases">
        <authorList>
            <person name="Hodson T.S."/>
            <person name="Hyde J.R."/>
            <person name="Schouten J.T."/>
            <person name="Crockett J.T."/>
            <person name="Smith T.A."/>
            <person name="Merrill B.D."/>
            <person name="Crook M.B."/>
            <person name="Griffitts J.S."/>
            <person name="Burnett S.H."/>
            <person name="Grose J.H."/>
            <person name="Breakwell D.P."/>
        </authorList>
    </citation>
    <scope>NUCLEOTIDE SEQUENCE [LARGE SCALE GENOMIC DNA]</scope>
</reference>
<dbReference type="InterPro" id="IPR057120">
    <property type="entry name" value="Phage_TTP_2"/>
</dbReference>
<dbReference type="EMBL" id="KR052482">
    <property type="protein sequence ID" value="AKF13383.1"/>
    <property type="molecule type" value="Genomic_DNA"/>
</dbReference>